<dbReference type="Proteomes" id="UP000244932">
    <property type="component" value="Unassembled WGS sequence"/>
</dbReference>
<dbReference type="AlphaFoldDB" id="A0A2R8ADE8"/>
<dbReference type="EMBL" id="OMKW01000003">
    <property type="protein sequence ID" value="SPF30266.1"/>
    <property type="molecule type" value="Genomic_DNA"/>
</dbReference>
<keyword evidence="2" id="KW-1185">Reference proteome</keyword>
<name>A0A2R8ADE8_9RHOB</name>
<proteinExistence type="predicted"/>
<reference evidence="1 2" key="1">
    <citation type="submission" date="2018-03" db="EMBL/GenBank/DDBJ databases">
        <authorList>
            <person name="Keele B.F."/>
        </authorList>
    </citation>
    <scope>NUCLEOTIDE SEQUENCE [LARGE SCALE GENOMIC DNA]</scope>
    <source>
        <strain evidence="1 2">CeCT 8812</strain>
    </source>
</reference>
<organism evidence="1 2">
    <name type="scientific">Pontivivens insulae</name>
    <dbReference type="NCBI Taxonomy" id="1639689"/>
    <lineage>
        <taxon>Bacteria</taxon>
        <taxon>Pseudomonadati</taxon>
        <taxon>Pseudomonadota</taxon>
        <taxon>Alphaproteobacteria</taxon>
        <taxon>Rhodobacterales</taxon>
        <taxon>Paracoccaceae</taxon>
        <taxon>Pontivivens</taxon>
    </lineage>
</organism>
<protein>
    <submittedName>
        <fullName evidence="1">Uncharacterized protein</fullName>
    </submittedName>
</protein>
<evidence type="ECO:0000313" key="2">
    <source>
        <dbReference type="Proteomes" id="UP000244932"/>
    </source>
</evidence>
<evidence type="ECO:0000313" key="1">
    <source>
        <dbReference type="EMBL" id="SPF30266.1"/>
    </source>
</evidence>
<accession>A0A2R8ADE8</accession>
<gene>
    <name evidence="1" type="ORF">POI8812_02602</name>
</gene>
<sequence length="94" mass="9902">MGTPLFMAQGNKLLSMCAAIDAVKFPVSKLYEVRQPLDPHAAGGVGPFYISDLVPLALFTVGHAATSLLFLKTNAGVQDVVQTVRPTCIEVGSV</sequence>